<keyword evidence="2" id="KW-1185">Reference proteome</keyword>
<organism evidence="1 2">
    <name type="scientific">Lacihabitans soyangensis</name>
    <dbReference type="NCBI Taxonomy" id="869394"/>
    <lineage>
        <taxon>Bacteria</taxon>
        <taxon>Pseudomonadati</taxon>
        <taxon>Bacteroidota</taxon>
        <taxon>Cytophagia</taxon>
        <taxon>Cytophagales</taxon>
        <taxon>Leadbetterellaceae</taxon>
        <taxon>Lacihabitans</taxon>
    </lineage>
</organism>
<comment type="caution">
    <text evidence="1">The sequence shown here is derived from an EMBL/GenBank/DDBJ whole genome shotgun (WGS) entry which is preliminary data.</text>
</comment>
<proteinExistence type="predicted"/>
<dbReference type="Gene3D" id="3.40.50.300">
    <property type="entry name" value="P-loop containing nucleotide triphosphate hydrolases"/>
    <property type="match status" value="1"/>
</dbReference>
<dbReference type="InterPro" id="IPR027417">
    <property type="entry name" value="P-loop_NTPase"/>
</dbReference>
<accession>A0AAE3H6U3</accession>
<dbReference type="SUPFAM" id="SSF52540">
    <property type="entry name" value="P-loop containing nucleoside triphosphate hydrolases"/>
    <property type="match status" value="1"/>
</dbReference>
<evidence type="ECO:0000313" key="1">
    <source>
        <dbReference type="EMBL" id="MCP9765116.1"/>
    </source>
</evidence>
<dbReference type="EMBL" id="RJUF01000180">
    <property type="protein sequence ID" value="MCP9765116.1"/>
    <property type="molecule type" value="Genomic_DNA"/>
</dbReference>
<protein>
    <submittedName>
        <fullName evidence="1">Uncharacterized protein</fullName>
    </submittedName>
</protein>
<dbReference type="AlphaFoldDB" id="A0AAE3H6U3"/>
<gene>
    <name evidence="1" type="ORF">EGI31_19455</name>
</gene>
<dbReference type="Proteomes" id="UP001204144">
    <property type="component" value="Unassembled WGS sequence"/>
</dbReference>
<sequence length="167" mass="18941">MKQALMLMGNLGAGKSTIGRMFEAEGWCRIVIDDFRAHSLKGVAIDFENEYLARNAMLAAIHAAKSNIVYETTTANQVHPKVLKALETKRMRMTRVRLLVSEVESRKRVERRGFGSAQPPYPFAKSHAESFGYIERKLNADWADVVMDSERMGVEEIFKNVRGFLDT</sequence>
<reference evidence="1 2" key="1">
    <citation type="submission" date="2018-11" db="EMBL/GenBank/DDBJ databases">
        <title>Novel bacteria species description.</title>
        <authorList>
            <person name="Han J.-H."/>
        </authorList>
    </citation>
    <scope>NUCLEOTIDE SEQUENCE [LARGE SCALE GENOMIC DNA]</scope>
    <source>
        <strain evidence="1 2">KCTC23259</strain>
    </source>
</reference>
<evidence type="ECO:0000313" key="2">
    <source>
        <dbReference type="Proteomes" id="UP001204144"/>
    </source>
</evidence>
<name>A0AAE3H6U3_9BACT</name>